<keyword evidence="1" id="KW-0472">Membrane</keyword>
<evidence type="ECO:0000256" key="1">
    <source>
        <dbReference type="SAM" id="Phobius"/>
    </source>
</evidence>
<gene>
    <name evidence="2" type="ORF">GQF03_02580</name>
</gene>
<comment type="caution">
    <text evidence="2">The sequence shown here is derived from an EMBL/GenBank/DDBJ whole genome shotgun (WGS) entry which is preliminary data.</text>
</comment>
<keyword evidence="1" id="KW-1133">Transmembrane helix</keyword>
<organism evidence="2 3">
    <name type="scientific">Sneathiella chungangensis</name>
    <dbReference type="NCBI Taxonomy" id="1418234"/>
    <lineage>
        <taxon>Bacteria</taxon>
        <taxon>Pseudomonadati</taxon>
        <taxon>Pseudomonadota</taxon>
        <taxon>Alphaproteobacteria</taxon>
        <taxon>Sneathiellales</taxon>
        <taxon>Sneathiellaceae</taxon>
        <taxon>Sneathiella</taxon>
    </lineage>
</organism>
<keyword evidence="3" id="KW-1185">Reference proteome</keyword>
<dbReference type="AlphaFoldDB" id="A0A845MAR6"/>
<evidence type="ECO:0000313" key="2">
    <source>
        <dbReference type="EMBL" id="MZR21209.1"/>
    </source>
</evidence>
<keyword evidence="1" id="KW-0812">Transmembrane</keyword>
<accession>A0A845MAR6</accession>
<reference evidence="2 3" key="1">
    <citation type="journal article" date="2014" name="Int. J. Syst. Evol. Microbiol.">
        <title>Sneathiella chungangensis sp. nov., isolated from a marine sand, and emended description of the genus Sneathiella.</title>
        <authorList>
            <person name="Siamphan C."/>
            <person name="Kim H."/>
            <person name="Lee J.S."/>
            <person name="Kim W."/>
        </authorList>
    </citation>
    <scope>NUCLEOTIDE SEQUENCE [LARGE SCALE GENOMIC DNA]</scope>
    <source>
        <strain evidence="2 3">KCTC 32476</strain>
    </source>
</reference>
<feature type="transmembrane region" description="Helical" evidence="1">
    <location>
        <begin position="20"/>
        <end position="37"/>
    </location>
</feature>
<proteinExistence type="predicted"/>
<protein>
    <submittedName>
        <fullName evidence="2">Uncharacterized protein</fullName>
    </submittedName>
</protein>
<dbReference type="Proteomes" id="UP000445696">
    <property type="component" value="Unassembled WGS sequence"/>
</dbReference>
<evidence type="ECO:0000313" key="3">
    <source>
        <dbReference type="Proteomes" id="UP000445696"/>
    </source>
</evidence>
<dbReference type="RefSeq" id="WP_161337618.1">
    <property type="nucleotide sequence ID" value="NZ_JBHSDG010000002.1"/>
</dbReference>
<sequence>MNSNNRLCDIPTKNQRRKGLVTRALAGFFLTLITRIFHMPKVRQKAIQRKQEGNDLTRRQASSIRRRYHVSPSFARIIAREFFGGDV</sequence>
<dbReference type="EMBL" id="WTVA01000001">
    <property type="protein sequence ID" value="MZR21209.1"/>
    <property type="molecule type" value="Genomic_DNA"/>
</dbReference>
<name>A0A845MAR6_9PROT</name>